<evidence type="ECO:0000313" key="3">
    <source>
        <dbReference type="EMBL" id="MFC7190232.1"/>
    </source>
</evidence>
<evidence type="ECO:0000256" key="1">
    <source>
        <dbReference type="SAM" id="Phobius"/>
    </source>
</evidence>
<dbReference type="RefSeq" id="WP_248906910.1">
    <property type="nucleotide sequence ID" value="NZ_CP109979.1"/>
</dbReference>
<dbReference type="Proteomes" id="UP001596417">
    <property type="component" value="Unassembled WGS sequence"/>
</dbReference>
<evidence type="ECO:0000313" key="4">
    <source>
        <dbReference type="Proteomes" id="UP001596417"/>
    </source>
</evidence>
<proteinExistence type="predicted"/>
<keyword evidence="1" id="KW-0812">Transmembrane</keyword>
<feature type="transmembrane region" description="Helical" evidence="1">
    <location>
        <begin position="58"/>
        <end position="76"/>
    </location>
</feature>
<dbReference type="Pfam" id="PF03703">
    <property type="entry name" value="bPH_2"/>
    <property type="match status" value="1"/>
</dbReference>
<sequence>MTREETESPSWVTLSPDERIIWQDRPSHWVIAKELIIGSIVVGIGIVGIVLLPGLWLLLPSALVLIGAIYAGVTIYKHRKVRYLITSTELYKKTGVFSKSVINLRLDRIQNTSFDQTFYQRLLGYGTVHIETAGTDGTDLVLESVNNPEHVMGRITECLEKVKSPEYDIA</sequence>
<accession>A0ABD5YQN8</accession>
<reference evidence="3 4" key="1">
    <citation type="journal article" date="2019" name="Int. J. Syst. Evol. Microbiol.">
        <title>The Global Catalogue of Microorganisms (GCM) 10K type strain sequencing project: providing services to taxonomists for standard genome sequencing and annotation.</title>
        <authorList>
            <consortium name="The Broad Institute Genomics Platform"/>
            <consortium name="The Broad Institute Genome Sequencing Center for Infectious Disease"/>
            <person name="Wu L."/>
            <person name="Ma J."/>
        </authorList>
    </citation>
    <scope>NUCLEOTIDE SEQUENCE [LARGE SCALE GENOMIC DNA]</scope>
    <source>
        <strain evidence="3 4">RDMS1</strain>
    </source>
</reference>
<keyword evidence="1" id="KW-0472">Membrane</keyword>
<feature type="domain" description="YdbS-like PH" evidence="2">
    <location>
        <begin position="79"/>
        <end position="152"/>
    </location>
</feature>
<keyword evidence="1" id="KW-1133">Transmembrane helix</keyword>
<comment type="caution">
    <text evidence="3">The sequence shown here is derived from an EMBL/GenBank/DDBJ whole genome shotgun (WGS) entry which is preliminary data.</text>
</comment>
<dbReference type="GeneID" id="76199822"/>
<dbReference type="EMBL" id="JBHTAX010000001">
    <property type="protein sequence ID" value="MFC7190232.1"/>
    <property type="molecule type" value="Genomic_DNA"/>
</dbReference>
<dbReference type="AlphaFoldDB" id="A0ABD5YQN8"/>
<name>A0ABD5YQN8_9EURY</name>
<gene>
    <name evidence="3" type="ORF">ACFQL7_10455</name>
</gene>
<evidence type="ECO:0000259" key="2">
    <source>
        <dbReference type="Pfam" id="PF03703"/>
    </source>
</evidence>
<feature type="transmembrane region" description="Helical" evidence="1">
    <location>
        <begin position="35"/>
        <end position="52"/>
    </location>
</feature>
<dbReference type="PANTHER" id="PTHR37938">
    <property type="entry name" value="BLL0215 PROTEIN"/>
    <property type="match status" value="1"/>
</dbReference>
<protein>
    <submittedName>
        <fullName evidence="3">PH domain-containing protein</fullName>
    </submittedName>
</protein>
<organism evidence="3 4">
    <name type="scientific">Halocatena marina</name>
    <dbReference type="NCBI Taxonomy" id="2934937"/>
    <lineage>
        <taxon>Archaea</taxon>
        <taxon>Methanobacteriati</taxon>
        <taxon>Methanobacteriota</taxon>
        <taxon>Stenosarchaea group</taxon>
        <taxon>Halobacteria</taxon>
        <taxon>Halobacteriales</taxon>
        <taxon>Natronomonadaceae</taxon>
        <taxon>Halocatena</taxon>
    </lineage>
</organism>
<dbReference type="PANTHER" id="PTHR37938:SF1">
    <property type="entry name" value="BLL0215 PROTEIN"/>
    <property type="match status" value="1"/>
</dbReference>
<dbReference type="InterPro" id="IPR005182">
    <property type="entry name" value="YdbS-like_PH"/>
</dbReference>
<keyword evidence="4" id="KW-1185">Reference proteome</keyword>